<evidence type="ECO:0000259" key="7">
    <source>
        <dbReference type="Pfam" id="PF20434"/>
    </source>
</evidence>
<keyword evidence="2" id="KW-0378">Hydrolase</keyword>
<evidence type="ECO:0000313" key="8">
    <source>
        <dbReference type="EMBL" id="CAK9271025.1"/>
    </source>
</evidence>
<evidence type="ECO:0000256" key="2">
    <source>
        <dbReference type="ARBA" id="ARBA00022801"/>
    </source>
</evidence>
<feature type="transmembrane region" description="Helical" evidence="6">
    <location>
        <begin position="169"/>
        <end position="189"/>
    </location>
</feature>
<reference evidence="8" key="1">
    <citation type="submission" date="2024-02" db="EMBL/GenBank/DDBJ databases">
        <authorList>
            <consortium name="ELIXIR-Norway"/>
            <consortium name="Elixir Norway"/>
        </authorList>
    </citation>
    <scope>NUCLEOTIDE SEQUENCE</scope>
</reference>
<dbReference type="EMBL" id="OZ020098">
    <property type="protein sequence ID" value="CAK9271025.1"/>
    <property type="molecule type" value="Genomic_DNA"/>
</dbReference>
<feature type="domain" description="BD-FAE-like" evidence="7">
    <location>
        <begin position="207"/>
        <end position="418"/>
    </location>
</feature>
<dbReference type="PANTHER" id="PTHR48081:SF33">
    <property type="entry name" value="KYNURENINE FORMAMIDASE"/>
    <property type="match status" value="1"/>
</dbReference>
<dbReference type="PROSITE" id="PS00122">
    <property type="entry name" value="CARBOXYLESTERASE_B_1"/>
    <property type="match status" value="1"/>
</dbReference>
<gene>
    <name evidence="8" type="ORF">CSSPJE1EN1_LOCUS16503</name>
</gene>
<comment type="similarity">
    <text evidence="3">Belongs to the AB hydrolase superfamily. Isoprenylcysteine methylesterase family.</text>
</comment>
<evidence type="ECO:0000313" key="9">
    <source>
        <dbReference type="Proteomes" id="UP001497444"/>
    </source>
</evidence>
<evidence type="ECO:0000256" key="5">
    <source>
        <dbReference type="ARBA" id="ARBA00049507"/>
    </source>
</evidence>
<dbReference type="InterPro" id="IPR050300">
    <property type="entry name" value="GDXG_lipolytic_enzyme"/>
</dbReference>
<dbReference type="InterPro" id="IPR029058">
    <property type="entry name" value="AB_hydrolase_fold"/>
</dbReference>
<evidence type="ECO:0000256" key="6">
    <source>
        <dbReference type="SAM" id="Phobius"/>
    </source>
</evidence>
<keyword evidence="6" id="KW-1133">Transmembrane helix</keyword>
<dbReference type="InterPro" id="IPR049492">
    <property type="entry name" value="BD-FAE-like_dom"/>
</dbReference>
<dbReference type="SUPFAM" id="SSF53474">
    <property type="entry name" value="alpha/beta-Hydrolases"/>
    <property type="match status" value="1"/>
</dbReference>
<proteinExistence type="inferred from homology"/>
<dbReference type="PANTHER" id="PTHR48081">
    <property type="entry name" value="AB HYDROLASE SUPERFAMILY PROTEIN C4A8.06C"/>
    <property type="match status" value="1"/>
</dbReference>
<dbReference type="EC" id="3.1.1.n2" evidence="4"/>
<keyword evidence="6" id="KW-0812">Transmembrane</keyword>
<comment type="subcellular location">
    <subcellularLocation>
        <location evidence="1">Golgi apparatus membrane</location>
        <topology evidence="1">Multi-pass membrane protein</topology>
    </subcellularLocation>
</comment>
<dbReference type="Proteomes" id="UP001497444">
    <property type="component" value="Chromosome 3"/>
</dbReference>
<dbReference type="InterPro" id="IPR019826">
    <property type="entry name" value="Carboxylesterase_B_AS"/>
</dbReference>
<keyword evidence="9" id="KW-1185">Reference proteome</keyword>
<protein>
    <recommendedName>
        <fullName evidence="4">protein-S-isoprenylcysteine alpha-carbonyl methylesterase</fullName>
        <ecNumber evidence="4">3.1.1.n2</ecNumber>
    </recommendedName>
</protein>
<evidence type="ECO:0000256" key="4">
    <source>
        <dbReference type="ARBA" id="ARBA00038928"/>
    </source>
</evidence>
<dbReference type="Gene3D" id="3.40.50.1820">
    <property type="entry name" value="alpha/beta hydrolase"/>
    <property type="match status" value="1"/>
</dbReference>
<evidence type="ECO:0000256" key="3">
    <source>
        <dbReference type="ARBA" id="ARBA00038028"/>
    </source>
</evidence>
<comment type="catalytic activity">
    <reaction evidence="5">
        <text>[protein]-C-terminal S-[(2E,6E)-farnesyl]-L-cysteine methyl ester + H2O = [protein]-C-terminal S-[(2E,6E)-farnesyl]-L-cysteine + methanol + H(+)</text>
        <dbReference type="Rhea" id="RHEA:48520"/>
        <dbReference type="Rhea" id="RHEA-COMP:12125"/>
        <dbReference type="Rhea" id="RHEA-COMP:12126"/>
        <dbReference type="ChEBI" id="CHEBI:15377"/>
        <dbReference type="ChEBI" id="CHEBI:15378"/>
        <dbReference type="ChEBI" id="CHEBI:17790"/>
        <dbReference type="ChEBI" id="CHEBI:90510"/>
        <dbReference type="ChEBI" id="CHEBI:90511"/>
        <dbReference type="EC" id="3.1.1.n2"/>
    </reaction>
</comment>
<organism evidence="8 9">
    <name type="scientific">Sphagnum jensenii</name>
    <dbReference type="NCBI Taxonomy" id="128206"/>
    <lineage>
        <taxon>Eukaryota</taxon>
        <taxon>Viridiplantae</taxon>
        <taxon>Streptophyta</taxon>
        <taxon>Embryophyta</taxon>
        <taxon>Bryophyta</taxon>
        <taxon>Sphagnophytina</taxon>
        <taxon>Sphagnopsida</taxon>
        <taxon>Sphagnales</taxon>
        <taxon>Sphagnaceae</taxon>
        <taxon>Sphagnum</taxon>
    </lineage>
</organism>
<accession>A0ABP0WVY7</accession>
<keyword evidence="6" id="KW-0472">Membrane</keyword>
<sequence length="496" mass="55339">MLTSEDVFKNRVLPSRIIGAGVNSLNNVHRTSGHTHHTSQTNGISEIEADMGSETMQKLLQLKGGRVSRGISDIGINNISCLQSDSVTEINRHHHQQHRSQRPEKWPLRTVSDISQGGRVGPYRQNSFQEFRNDVHHAATETYLITRLALTLLRYLGIGTRWMSKLVRLYLYALFLMPGFIQVGFNYYFSRYIHRSIVYGDEPRNRLDLYIPPYCDDDIPKPVVIFVTGGAWIIGYKAWAALLGQQLADHNIIVACLDYRNFPQGSISDMVADVTAGIGYVCQNITNFGGDPNRVFLAGQSAGAHLAACALVKQAQKEGFEDPTKLSWSSCKLKAFLAISGGYNLTKLVDHFHKRGLYRSIFLSVMEGEESLPLFSPELLVLSPSFREAVPLLPPISLFHGTADYSILYDASVAFGNTLQSVGAKVTTTLYARKTHTDLFLQDPMRGGADELLADILAVVHEGDEEAKAEDIMLMKTRRRLVPEFLLQLAHNVSPF</sequence>
<evidence type="ECO:0000256" key="1">
    <source>
        <dbReference type="ARBA" id="ARBA00004653"/>
    </source>
</evidence>
<dbReference type="Pfam" id="PF20434">
    <property type="entry name" value="BD-FAE"/>
    <property type="match status" value="1"/>
</dbReference>
<name>A0ABP0WVY7_9BRYO</name>